<gene>
    <name evidence="4" type="ORF">HMPREF0591_2976</name>
</gene>
<dbReference type="Gene3D" id="1.10.3210.10">
    <property type="entry name" value="Hypothetical protein af1432"/>
    <property type="match status" value="1"/>
</dbReference>
<dbReference type="CDD" id="cd00077">
    <property type="entry name" value="HDc"/>
    <property type="match status" value="1"/>
</dbReference>
<evidence type="ECO:0000256" key="1">
    <source>
        <dbReference type="ARBA" id="ARBA00022801"/>
    </source>
</evidence>
<sequence length="382" mass="42023">MFLLTQESQRGTVPVVIADYSDADLRQQGLDKRQGTDKLDPRSAFNHDRDRILYSRGFAALAGKTQVVASTESGGFHTRLTHSLKVEQLGRRITEMLNTFTHRPGPDPDLVSAACLAHDVGHPPFGHAGEAALHDTYCELAAAQLAADQKAAQDAPADRAPGQPEAPKPGLAAADTGAAITDSFEGNAQNLRILSYMECRKTQSHRGLHLTRATLDACIKYPWPRQAPPKDGSELDRSKKFGIYREDQAVADWIYPAGLPTTRPVEEQIMDWADDVTFACHDVEDFYRGGLIPVGTLLDFRGGPWGQLSLANQASPELARFLQFVEVKWTKKHKPFDREQAVGAMKKLVEVIQPGGPYLGLQDDKRLLNSAVSGLIRYFLKG</sequence>
<keyword evidence="5" id="KW-1185">Reference proteome</keyword>
<dbReference type="InterPro" id="IPR006261">
    <property type="entry name" value="dGTPase"/>
</dbReference>
<reference evidence="4 5" key="1">
    <citation type="submission" date="2010-04" db="EMBL/GenBank/DDBJ databases">
        <authorList>
            <person name="Muzny D."/>
            <person name="Qin X."/>
            <person name="Deng J."/>
            <person name="Jiang H."/>
            <person name="Liu Y."/>
            <person name="Qu J."/>
            <person name="Song X.-Z."/>
            <person name="Zhang L."/>
            <person name="Thornton R."/>
            <person name="Coyle M."/>
            <person name="Francisco L."/>
            <person name="Jackson L."/>
            <person name="Javaid M."/>
            <person name="Korchina V."/>
            <person name="Kovar C."/>
            <person name="Mata R."/>
            <person name="Mathew T."/>
            <person name="Ngo R."/>
            <person name="Nguyen L."/>
            <person name="Nguyen N."/>
            <person name="Okwuonu G."/>
            <person name="Ongeri F."/>
            <person name="Pham C."/>
            <person name="Simmons D."/>
            <person name="Wilczek-Boney K."/>
            <person name="Hale W."/>
            <person name="Jakkamsetti A."/>
            <person name="Pham P."/>
            <person name="Ruth R."/>
            <person name="San Lucas F."/>
            <person name="Warren J."/>
            <person name="Zhang J."/>
            <person name="Zhao Z."/>
            <person name="Zhou C."/>
            <person name="Zhu D."/>
            <person name="Lee S."/>
            <person name="Bess C."/>
            <person name="Blankenburg K."/>
            <person name="Forbes L."/>
            <person name="Fu Q."/>
            <person name="Gubbala S."/>
            <person name="Hirani K."/>
            <person name="Jayaseelan J.C."/>
            <person name="Lara F."/>
            <person name="Munidasa M."/>
            <person name="Palculict T."/>
            <person name="Patil S."/>
            <person name="Pu L.-L."/>
            <person name="Saada N."/>
            <person name="Tang L."/>
            <person name="Weissenberger G."/>
            <person name="Zhu Y."/>
            <person name="Hemphill L."/>
            <person name="Shang Y."/>
            <person name="Youmans B."/>
            <person name="Ayvaz T."/>
            <person name="Ross M."/>
            <person name="Santibanez J."/>
            <person name="Aqrawi P."/>
            <person name="Gross S."/>
            <person name="Joshi V."/>
            <person name="Fowler G."/>
            <person name="Nazareth L."/>
            <person name="Reid J."/>
            <person name="Worley K."/>
            <person name="Petrosino J."/>
            <person name="Highlander S."/>
            <person name="Gibbs R."/>
        </authorList>
    </citation>
    <scope>NUCLEOTIDE SEQUENCE [LARGE SCALE GENOMIC DNA]</scope>
    <source>
        <strain evidence="4 5">ATCC BAA-614</strain>
    </source>
</reference>
<dbReference type="SMART" id="SM00471">
    <property type="entry name" value="HDc"/>
    <property type="match status" value="1"/>
</dbReference>
<keyword evidence="1 4" id="KW-0378">Hydrolase</keyword>
<organism evidence="4 5">
    <name type="scientific">Mycobacterium parascrofulaceum ATCC BAA-614</name>
    <dbReference type="NCBI Taxonomy" id="525368"/>
    <lineage>
        <taxon>Bacteria</taxon>
        <taxon>Bacillati</taxon>
        <taxon>Actinomycetota</taxon>
        <taxon>Actinomycetes</taxon>
        <taxon>Mycobacteriales</taxon>
        <taxon>Mycobacteriaceae</taxon>
        <taxon>Mycobacterium</taxon>
        <taxon>Mycobacterium simiae complex</taxon>
    </lineage>
</organism>
<evidence type="ECO:0000313" key="5">
    <source>
        <dbReference type="Proteomes" id="UP000003653"/>
    </source>
</evidence>
<evidence type="ECO:0000256" key="2">
    <source>
        <dbReference type="SAM" id="MobiDB-lite"/>
    </source>
</evidence>
<dbReference type="Pfam" id="PF01966">
    <property type="entry name" value="HD"/>
    <property type="match status" value="1"/>
</dbReference>
<accession>D5P9Y2</accession>
<feature type="region of interest" description="Disordered" evidence="2">
    <location>
        <begin position="149"/>
        <end position="172"/>
    </location>
</feature>
<dbReference type="Proteomes" id="UP000003653">
    <property type="component" value="Unassembled WGS sequence"/>
</dbReference>
<dbReference type="InterPro" id="IPR003607">
    <property type="entry name" value="HD/PDEase_dom"/>
</dbReference>
<feature type="non-terminal residue" evidence="4">
    <location>
        <position position="382"/>
    </location>
</feature>
<evidence type="ECO:0000313" key="4">
    <source>
        <dbReference type="EMBL" id="EFG77108.1"/>
    </source>
</evidence>
<comment type="caution">
    <text evidence="4">The sequence shown here is derived from an EMBL/GenBank/DDBJ whole genome shotgun (WGS) entry which is preliminary data.</text>
</comment>
<dbReference type="NCBIfam" id="TIGR01353">
    <property type="entry name" value="dGTP_triPase"/>
    <property type="match status" value="1"/>
</dbReference>
<dbReference type="InterPro" id="IPR006674">
    <property type="entry name" value="HD_domain"/>
</dbReference>
<feature type="domain" description="HD/PDEase" evidence="3">
    <location>
        <begin position="75"/>
        <end position="288"/>
    </location>
</feature>
<evidence type="ECO:0000259" key="3">
    <source>
        <dbReference type="SMART" id="SM00471"/>
    </source>
</evidence>
<dbReference type="EMBL" id="ADNV01000230">
    <property type="protein sequence ID" value="EFG77108.1"/>
    <property type="molecule type" value="Genomic_DNA"/>
</dbReference>
<dbReference type="HOGENOM" id="CLU_724655_0_0_11"/>
<dbReference type="PANTHER" id="PTHR11373">
    <property type="entry name" value="DEOXYNUCLEOSIDE TRIPHOSPHATE TRIPHOSPHOHYDROLASE"/>
    <property type="match status" value="1"/>
</dbReference>
<dbReference type="SUPFAM" id="SSF109604">
    <property type="entry name" value="HD-domain/PDEase-like"/>
    <property type="match status" value="1"/>
</dbReference>
<dbReference type="GO" id="GO:0008832">
    <property type="term" value="F:dGTPase activity"/>
    <property type="evidence" value="ECO:0007669"/>
    <property type="project" value="UniProtKB-EC"/>
</dbReference>
<dbReference type="EC" id="3.1.5.1" evidence="4"/>
<proteinExistence type="predicted"/>
<dbReference type="AlphaFoldDB" id="D5P9Y2"/>
<dbReference type="PANTHER" id="PTHR11373:SF32">
    <property type="entry name" value="DEOXYGUANOSINETRIPHOSPHATE TRIPHOSPHOHYDROLASE"/>
    <property type="match status" value="1"/>
</dbReference>
<name>D5P9Y2_9MYCO</name>
<dbReference type="eggNOG" id="COG0232">
    <property type="taxonomic scope" value="Bacteria"/>
</dbReference>
<dbReference type="GO" id="GO:0006203">
    <property type="term" value="P:dGTP catabolic process"/>
    <property type="evidence" value="ECO:0007669"/>
    <property type="project" value="TreeGrafter"/>
</dbReference>
<feature type="compositionally biased region" description="Low complexity" evidence="2">
    <location>
        <begin position="149"/>
        <end position="163"/>
    </location>
</feature>
<dbReference type="InterPro" id="IPR050135">
    <property type="entry name" value="dGTPase-like"/>
</dbReference>
<protein>
    <submittedName>
        <fullName evidence="4">Putative dGTPase</fullName>
        <ecNumber evidence="4">3.1.5.1</ecNumber>
    </submittedName>
</protein>